<organism evidence="3 4">
    <name type="scientific">Eiseniibacteriota bacterium</name>
    <dbReference type="NCBI Taxonomy" id="2212470"/>
    <lineage>
        <taxon>Bacteria</taxon>
        <taxon>Candidatus Eiseniibacteriota</taxon>
    </lineage>
</organism>
<dbReference type="CDD" id="cd02440">
    <property type="entry name" value="AdoMet_MTases"/>
    <property type="match status" value="1"/>
</dbReference>
<protein>
    <submittedName>
        <fullName evidence="3">Peptide chain release factor N(5)-glutamine methyltransferase</fullName>
        <ecNumber evidence="3">2.1.1.297</ecNumber>
    </submittedName>
</protein>
<evidence type="ECO:0000313" key="4">
    <source>
        <dbReference type="Proteomes" id="UP000748308"/>
    </source>
</evidence>
<dbReference type="InterPro" id="IPR002052">
    <property type="entry name" value="DNA_methylase_N6_adenine_CS"/>
</dbReference>
<gene>
    <name evidence="3" type="primary">prmC</name>
    <name evidence="3" type="ORF">FJY75_08345</name>
</gene>
<dbReference type="PROSITE" id="PS00092">
    <property type="entry name" value="N6_MTASE"/>
    <property type="match status" value="1"/>
</dbReference>
<feature type="region of interest" description="Disordered" evidence="1">
    <location>
        <begin position="116"/>
        <end position="149"/>
    </location>
</feature>
<reference evidence="3" key="1">
    <citation type="submission" date="2019-03" db="EMBL/GenBank/DDBJ databases">
        <title>Lake Tanganyika Metagenome-Assembled Genomes (MAGs).</title>
        <authorList>
            <person name="Tran P."/>
        </authorList>
    </citation>
    <scope>NUCLEOTIDE SEQUENCE</scope>
    <source>
        <strain evidence="3">M_DeepCast_400m_m2_100</strain>
    </source>
</reference>
<dbReference type="Gene3D" id="3.40.50.150">
    <property type="entry name" value="Vaccinia Virus protein VP39"/>
    <property type="match status" value="1"/>
</dbReference>
<dbReference type="PANTHER" id="PTHR18895">
    <property type="entry name" value="HEMK METHYLTRANSFERASE"/>
    <property type="match status" value="1"/>
</dbReference>
<sequence length="331" mass="35784">MARSADQLIRDAARSLAAVRVGNPRFEAELLLAHALRRPRIFLFTHPEYAPAGAERSRFDELLGRRLSGEPLQYVLGTAQFRELTLKVEPGVLIPRSETELLVDIAWRALLRRRPDQGAAAPSSPDARRGGWSGPRPEARHDAPSTPRPWVIDVGVGSGAILLGLLYESAQALTPDPSPCWFRPLGIDVSPVALRLTAENARLNGLPRPHLACGDLLAPVDPERPVAAIVSNPPYIATGEMPELPPEIREHEPPVALHGGPDGLAVIRELLDQALGFVARGTLLCIEIGATQEEAVSRELTRCGLRGIAEIHPDLAGRPRVVCVDPGRGGR</sequence>
<name>A0A938BR10_UNCEI</name>
<dbReference type="EC" id="2.1.1.297" evidence="3"/>
<evidence type="ECO:0000259" key="2">
    <source>
        <dbReference type="Pfam" id="PF17827"/>
    </source>
</evidence>
<dbReference type="AlphaFoldDB" id="A0A938BR10"/>
<dbReference type="GO" id="GO:0032259">
    <property type="term" value="P:methylation"/>
    <property type="evidence" value="ECO:0007669"/>
    <property type="project" value="UniProtKB-KW"/>
</dbReference>
<keyword evidence="3" id="KW-0489">Methyltransferase</keyword>
<accession>A0A938BR10</accession>
<dbReference type="NCBIfam" id="TIGR03534">
    <property type="entry name" value="RF_mod_PrmC"/>
    <property type="match status" value="1"/>
</dbReference>
<dbReference type="InterPro" id="IPR050320">
    <property type="entry name" value="N5-glutamine_MTase"/>
</dbReference>
<comment type="caution">
    <text evidence="3">The sequence shown here is derived from an EMBL/GenBank/DDBJ whole genome shotgun (WGS) entry which is preliminary data.</text>
</comment>
<evidence type="ECO:0000256" key="1">
    <source>
        <dbReference type="SAM" id="MobiDB-lite"/>
    </source>
</evidence>
<proteinExistence type="predicted"/>
<dbReference type="InterPro" id="IPR029063">
    <property type="entry name" value="SAM-dependent_MTases_sf"/>
</dbReference>
<dbReference type="Proteomes" id="UP000748308">
    <property type="component" value="Unassembled WGS sequence"/>
</dbReference>
<dbReference type="Pfam" id="PF17827">
    <property type="entry name" value="PrmC_N"/>
    <property type="match status" value="1"/>
</dbReference>
<dbReference type="EMBL" id="VGIY01000202">
    <property type="protein sequence ID" value="MBM3317850.1"/>
    <property type="molecule type" value="Genomic_DNA"/>
</dbReference>
<evidence type="ECO:0000313" key="3">
    <source>
        <dbReference type="EMBL" id="MBM3317850.1"/>
    </source>
</evidence>
<keyword evidence="3" id="KW-0808">Transferase</keyword>
<dbReference type="GO" id="GO:0102559">
    <property type="term" value="F:peptide chain release factor N(5)-glutamine methyltransferase activity"/>
    <property type="evidence" value="ECO:0007669"/>
    <property type="project" value="UniProtKB-EC"/>
</dbReference>
<dbReference type="InterPro" id="IPR019874">
    <property type="entry name" value="RF_methyltr_PrmC"/>
</dbReference>
<dbReference type="PANTHER" id="PTHR18895:SF74">
    <property type="entry name" value="MTRF1L RELEASE FACTOR GLUTAMINE METHYLTRANSFERASE"/>
    <property type="match status" value="1"/>
</dbReference>
<dbReference type="InterPro" id="IPR040758">
    <property type="entry name" value="PrmC_N"/>
</dbReference>
<feature type="domain" description="Release factor glutamine methyltransferase N-terminal" evidence="2">
    <location>
        <begin position="7"/>
        <end position="77"/>
    </location>
</feature>
<dbReference type="SUPFAM" id="SSF53335">
    <property type="entry name" value="S-adenosyl-L-methionine-dependent methyltransferases"/>
    <property type="match status" value="1"/>
</dbReference>
<dbReference type="GO" id="GO:0003676">
    <property type="term" value="F:nucleic acid binding"/>
    <property type="evidence" value="ECO:0007669"/>
    <property type="project" value="InterPro"/>
</dbReference>
<dbReference type="Gene3D" id="1.10.8.10">
    <property type="entry name" value="DNA helicase RuvA subunit, C-terminal domain"/>
    <property type="match status" value="1"/>
</dbReference>